<dbReference type="Pfam" id="PF07859">
    <property type="entry name" value="Abhydrolase_3"/>
    <property type="match status" value="1"/>
</dbReference>
<name>A0A7X1TQ64_9DEIO</name>
<protein>
    <submittedName>
        <fullName evidence="3">Alpha/beta hydrolase</fullName>
    </submittedName>
</protein>
<dbReference type="EMBL" id="WBSL01000001">
    <property type="protein sequence ID" value="MPY65320.1"/>
    <property type="molecule type" value="Genomic_DNA"/>
</dbReference>
<dbReference type="GO" id="GO:0016787">
    <property type="term" value="F:hydrolase activity"/>
    <property type="evidence" value="ECO:0007669"/>
    <property type="project" value="UniProtKB-KW"/>
</dbReference>
<keyword evidence="4" id="KW-1185">Reference proteome</keyword>
<dbReference type="InterPro" id="IPR013094">
    <property type="entry name" value="AB_hydrolase_3"/>
</dbReference>
<dbReference type="InterPro" id="IPR050300">
    <property type="entry name" value="GDXG_lipolytic_enzyme"/>
</dbReference>
<evidence type="ECO:0000313" key="4">
    <source>
        <dbReference type="Proteomes" id="UP000484842"/>
    </source>
</evidence>
<dbReference type="RefSeq" id="WP_152868257.1">
    <property type="nucleotide sequence ID" value="NZ_WBSL01000001.1"/>
</dbReference>
<dbReference type="PANTHER" id="PTHR48081">
    <property type="entry name" value="AB HYDROLASE SUPERFAMILY PROTEIN C4A8.06C"/>
    <property type="match status" value="1"/>
</dbReference>
<reference evidence="3 4" key="1">
    <citation type="submission" date="2019-10" db="EMBL/GenBank/DDBJ databases">
        <title>Deinococcus sp. isolated from soil.</title>
        <authorList>
            <person name="Li Y."/>
            <person name="Wang J."/>
        </authorList>
    </citation>
    <scope>NUCLEOTIDE SEQUENCE [LARGE SCALE GENOMIC DNA]</scope>
    <source>
        <strain evidence="3 4">SDU3-2</strain>
    </source>
</reference>
<dbReference type="InterPro" id="IPR029058">
    <property type="entry name" value="AB_hydrolase_fold"/>
</dbReference>
<feature type="domain" description="Alpha/beta hydrolase fold-3" evidence="2">
    <location>
        <begin position="136"/>
        <end position="341"/>
    </location>
</feature>
<evidence type="ECO:0000259" key="2">
    <source>
        <dbReference type="Pfam" id="PF07859"/>
    </source>
</evidence>
<gene>
    <name evidence="3" type="ORF">F8S09_01235</name>
</gene>
<organism evidence="3 4">
    <name type="scientific">Deinococcus terrestris</name>
    <dbReference type="NCBI Taxonomy" id="2651870"/>
    <lineage>
        <taxon>Bacteria</taxon>
        <taxon>Thermotogati</taxon>
        <taxon>Deinococcota</taxon>
        <taxon>Deinococci</taxon>
        <taxon>Deinococcales</taxon>
        <taxon>Deinococcaceae</taxon>
        <taxon>Deinococcus</taxon>
    </lineage>
</organism>
<dbReference type="AlphaFoldDB" id="A0A7X1TQ64"/>
<dbReference type="PANTHER" id="PTHR48081:SF8">
    <property type="entry name" value="ALPHA_BETA HYDROLASE FOLD-3 DOMAIN-CONTAINING PROTEIN-RELATED"/>
    <property type="match status" value="1"/>
</dbReference>
<sequence length="382" mass="41143">MTPSPRSRSRPRHARRFLLVAGALVLLGTVASRSLRRARRETDAPPERAAIPLDPRMRRVGEWLRQAPIPSVAEMTAEQAIQASRIPHTGPLVRGLTGWPRRGVRREDRTIPGSDGKIPVRVYTPGGPAAPGRPLVVAFHGGGWVQGSLEMGDWMCSTVAADLGAVVVSVDYRLAPAHPFPAAVEDCFAALTWSAANGAALGAGGRTGVMGESAGGNLAAVMCLLARERGGPAISHQALIYPATDLTRETESRRRHAHQILLNAAEMEAYQRFYVPEGTPKDDWRLSPLLAPDHTGLPPALVQVAGYDALRDEGIRYAEALRAAGVPVVLTEYPSMPHGFVNFPYLSREAAPALRQIVAEQRRYLLTPPDARLPASPVGLQP</sequence>
<keyword evidence="1 3" id="KW-0378">Hydrolase</keyword>
<comment type="caution">
    <text evidence="3">The sequence shown here is derived from an EMBL/GenBank/DDBJ whole genome shotgun (WGS) entry which is preliminary data.</text>
</comment>
<dbReference type="Proteomes" id="UP000484842">
    <property type="component" value="Unassembled WGS sequence"/>
</dbReference>
<dbReference type="SUPFAM" id="SSF53474">
    <property type="entry name" value="alpha/beta-Hydrolases"/>
    <property type="match status" value="1"/>
</dbReference>
<proteinExistence type="predicted"/>
<dbReference type="Gene3D" id="3.40.50.1820">
    <property type="entry name" value="alpha/beta hydrolase"/>
    <property type="match status" value="1"/>
</dbReference>
<accession>A0A7X1TQ64</accession>
<evidence type="ECO:0000313" key="3">
    <source>
        <dbReference type="EMBL" id="MPY65320.1"/>
    </source>
</evidence>
<evidence type="ECO:0000256" key="1">
    <source>
        <dbReference type="ARBA" id="ARBA00022801"/>
    </source>
</evidence>